<dbReference type="GO" id="GO:0005886">
    <property type="term" value="C:plasma membrane"/>
    <property type="evidence" value="ECO:0007669"/>
    <property type="project" value="UniProtKB-SubCell"/>
</dbReference>
<comment type="subcellular location">
    <subcellularLocation>
        <location evidence="1">Cell membrane</location>
        <topology evidence="1">Multi-pass membrane protein</topology>
    </subcellularLocation>
</comment>
<protein>
    <submittedName>
        <fullName evidence="7">Lysine transporter LysE</fullName>
    </submittedName>
</protein>
<dbReference type="PANTHER" id="PTHR30086">
    <property type="entry name" value="ARGININE EXPORTER PROTEIN ARGO"/>
    <property type="match status" value="1"/>
</dbReference>
<comment type="caution">
    <text evidence="7">The sequence shown here is derived from an EMBL/GenBank/DDBJ whole genome shotgun (WGS) entry which is preliminary data.</text>
</comment>
<dbReference type="EMBL" id="JFKB01000001">
    <property type="protein sequence ID" value="OSQ50218.1"/>
    <property type="molecule type" value="Genomic_DNA"/>
</dbReference>
<dbReference type="GO" id="GO:0015171">
    <property type="term" value="F:amino acid transmembrane transporter activity"/>
    <property type="evidence" value="ECO:0007669"/>
    <property type="project" value="TreeGrafter"/>
</dbReference>
<evidence type="ECO:0000256" key="4">
    <source>
        <dbReference type="ARBA" id="ARBA00022989"/>
    </source>
</evidence>
<evidence type="ECO:0000256" key="3">
    <source>
        <dbReference type="ARBA" id="ARBA00022692"/>
    </source>
</evidence>
<dbReference type="Proteomes" id="UP000193396">
    <property type="component" value="Unassembled WGS sequence"/>
</dbReference>
<sequence>MPAIAEMEIIAVAIITVLAVISPGPDFAMVTRIALARGRRAGVLCAIGIGSGVSVHLAYTLIGLGVVFASNIWVLTSLRYLGATYLIWLGCSALWPDIKKLAKGCVGHAIKNNGHNTTRQTAKKVSDGSEIFASVTVSHTAAINQSTTQGIIAPSTDQNRNGSAFWVGFACNALNPKTILFIVSLFSQVISPDTPVWVEVGYGFYIAACHMIWFALVAIALTLPAVQARIAAIKEWVERGVGICLAGLGIRILAG</sequence>
<dbReference type="STRING" id="1293890.TALK_01720"/>
<keyword evidence="8" id="KW-1185">Reference proteome</keyword>
<feature type="transmembrane region" description="Helical" evidence="6">
    <location>
        <begin position="41"/>
        <end position="66"/>
    </location>
</feature>
<feature type="transmembrane region" description="Helical" evidence="6">
    <location>
        <begin position="72"/>
        <end position="95"/>
    </location>
</feature>
<evidence type="ECO:0000256" key="2">
    <source>
        <dbReference type="ARBA" id="ARBA00022475"/>
    </source>
</evidence>
<evidence type="ECO:0000256" key="6">
    <source>
        <dbReference type="SAM" id="Phobius"/>
    </source>
</evidence>
<dbReference type="OrthoDB" id="7346064at2"/>
<organism evidence="7 8">
    <name type="scientific">Thalassospira alkalitolerans</name>
    <dbReference type="NCBI Taxonomy" id="1293890"/>
    <lineage>
        <taxon>Bacteria</taxon>
        <taxon>Pseudomonadati</taxon>
        <taxon>Pseudomonadota</taxon>
        <taxon>Alphaproteobacteria</taxon>
        <taxon>Rhodospirillales</taxon>
        <taxon>Thalassospiraceae</taxon>
        <taxon>Thalassospira</taxon>
    </lineage>
</organism>
<keyword evidence="5 6" id="KW-0472">Membrane</keyword>
<keyword evidence="2" id="KW-1003">Cell membrane</keyword>
<keyword evidence="3 6" id="KW-0812">Transmembrane</keyword>
<feature type="transmembrane region" description="Helical" evidence="6">
    <location>
        <begin position="202"/>
        <end position="224"/>
    </location>
</feature>
<dbReference type="Pfam" id="PF01810">
    <property type="entry name" value="LysE"/>
    <property type="match status" value="1"/>
</dbReference>
<dbReference type="PANTHER" id="PTHR30086:SF21">
    <property type="entry name" value="TRANSPORT PROTEIN"/>
    <property type="match status" value="1"/>
</dbReference>
<evidence type="ECO:0000256" key="1">
    <source>
        <dbReference type="ARBA" id="ARBA00004651"/>
    </source>
</evidence>
<feature type="transmembrane region" description="Helical" evidence="6">
    <location>
        <begin position="164"/>
        <end position="190"/>
    </location>
</feature>
<keyword evidence="4 6" id="KW-1133">Transmembrane helix</keyword>
<dbReference type="AlphaFoldDB" id="A0A1Y2LH89"/>
<evidence type="ECO:0000256" key="5">
    <source>
        <dbReference type="ARBA" id="ARBA00023136"/>
    </source>
</evidence>
<evidence type="ECO:0000313" key="7">
    <source>
        <dbReference type="EMBL" id="OSQ50218.1"/>
    </source>
</evidence>
<accession>A0A1Y2LH89</accession>
<evidence type="ECO:0000313" key="8">
    <source>
        <dbReference type="Proteomes" id="UP000193396"/>
    </source>
</evidence>
<dbReference type="PIRSF" id="PIRSF006324">
    <property type="entry name" value="LeuE"/>
    <property type="match status" value="1"/>
</dbReference>
<dbReference type="InterPro" id="IPR001123">
    <property type="entry name" value="LeuE-type"/>
</dbReference>
<dbReference type="RefSeq" id="WP_085615202.1">
    <property type="nucleotide sequence ID" value="NZ_JFKB01000001.1"/>
</dbReference>
<reference evidence="7 8" key="1">
    <citation type="submission" date="2014-03" db="EMBL/GenBank/DDBJ databases">
        <title>The draft genome sequence of Thalassospira alkalitolerans JCM 18968.</title>
        <authorList>
            <person name="Lai Q."/>
            <person name="Shao Z."/>
        </authorList>
    </citation>
    <scope>NUCLEOTIDE SEQUENCE [LARGE SCALE GENOMIC DNA]</scope>
    <source>
        <strain evidence="7 8">JCM 18968</strain>
    </source>
</reference>
<gene>
    <name evidence="7" type="ORF">TALK_01720</name>
</gene>
<name>A0A1Y2LH89_9PROT</name>
<proteinExistence type="predicted"/>
<feature type="transmembrane region" description="Helical" evidence="6">
    <location>
        <begin position="6"/>
        <end position="29"/>
    </location>
</feature>